<sequence length="103" mass="11363">MAEKGVLIFLITVLMIVFAAIMLIESWYLLSHRKTGIFGQAATERSLRHCSIWGWLLLIWGIVSLIAAFFSDHIGLVATVLVIGCLADMAMALATSSLVFKKH</sequence>
<organism evidence="2 3">
    <name type="scientific">Limosilactobacillus mucosae DSM 13345</name>
    <dbReference type="NCBI Taxonomy" id="1423771"/>
    <lineage>
        <taxon>Bacteria</taxon>
        <taxon>Bacillati</taxon>
        <taxon>Bacillota</taxon>
        <taxon>Bacilli</taxon>
        <taxon>Lactobacillales</taxon>
        <taxon>Lactobacillaceae</taxon>
        <taxon>Limosilactobacillus</taxon>
    </lineage>
</organism>
<protein>
    <recommendedName>
        <fullName evidence="4">Integral membrane protein</fullName>
    </recommendedName>
</protein>
<gene>
    <name evidence="2" type="ORF">FC47_GL001492</name>
</gene>
<evidence type="ECO:0000313" key="3">
    <source>
        <dbReference type="Proteomes" id="UP000050901"/>
    </source>
</evidence>
<evidence type="ECO:0008006" key="4">
    <source>
        <dbReference type="Google" id="ProtNLM"/>
    </source>
</evidence>
<feature type="transmembrane region" description="Helical" evidence="1">
    <location>
        <begin position="76"/>
        <end position="100"/>
    </location>
</feature>
<dbReference type="AlphaFoldDB" id="A0A0R1P2D9"/>
<comment type="caution">
    <text evidence="2">The sequence shown here is derived from an EMBL/GenBank/DDBJ whole genome shotgun (WGS) entry which is preliminary data.</text>
</comment>
<keyword evidence="1" id="KW-0812">Transmembrane</keyword>
<name>A0A0R1P2D9_LIMMU</name>
<keyword evidence="1" id="KW-1133">Transmembrane helix</keyword>
<proteinExistence type="predicted"/>
<accession>A0A0R1P2D9</accession>
<evidence type="ECO:0000313" key="2">
    <source>
        <dbReference type="EMBL" id="KRL26502.1"/>
    </source>
</evidence>
<keyword evidence="1" id="KW-0472">Membrane</keyword>
<dbReference type="Proteomes" id="UP000050901">
    <property type="component" value="Unassembled WGS sequence"/>
</dbReference>
<dbReference type="EMBL" id="AZEQ01000004">
    <property type="protein sequence ID" value="KRL26502.1"/>
    <property type="molecule type" value="Genomic_DNA"/>
</dbReference>
<feature type="transmembrane region" description="Helical" evidence="1">
    <location>
        <begin position="50"/>
        <end position="70"/>
    </location>
</feature>
<reference evidence="2 3" key="1">
    <citation type="journal article" date="2015" name="Genome Announc.">
        <title>Expanding the biotechnology potential of lactobacilli through comparative genomics of 213 strains and associated genera.</title>
        <authorList>
            <person name="Sun Z."/>
            <person name="Harris H.M."/>
            <person name="McCann A."/>
            <person name="Guo C."/>
            <person name="Argimon S."/>
            <person name="Zhang W."/>
            <person name="Yang X."/>
            <person name="Jeffery I.B."/>
            <person name="Cooney J.C."/>
            <person name="Kagawa T.F."/>
            <person name="Liu W."/>
            <person name="Song Y."/>
            <person name="Salvetti E."/>
            <person name="Wrobel A."/>
            <person name="Rasinkangas P."/>
            <person name="Parkhill J."/>
            <person name="Rea M.C."/>
            <person name="O'Sullivan O."/>
            <person name="Ritari J."/>
            <person name="Douillard F.P."/>
            <person name="Paul Ross R."/>
            <person name="Yang R."/>
            <person name="Briner A.E."/>
            <person name="Felis G.E."/>
            <person name="de Vos W.M."/>
            <person name="Barrangou R."/>
            <person name="Klaenhammer T.R."/>
            <person name="Caufield P.W."/>
            <person name="Cui Y."/>
            <person name="Zhang H."/>
            <person name="O'Toole P.W."/>
        </authorList>
    </citation>
    <scope>NUCLEOTIDE SEQUENCE [LARGE SCALE GENOMIC DNA]</scope>
    <source>
        <strain evidence="2 3">DSM 13345</strain>
    </source>
</reference>
<dbReference type="PATRIC" id="fig|1423771.3.peg.1517"/>
<evidence type="ECO:0000256" key="1">
    <source>
        <dbReference type="SAM" id="Phobius"/>
    </source>
</evidence>
<feature type="transmembrane region" description="Helical" evidence="1">
    <location>
        <begin position="6"/>
        <end position="30"/>
    </location>
</feature>